<dbReference type="CDD" id="cd05471">
    <property type="entry name" value="pepsin_like"/>
    <property type="match status" value="1"/>
</dbReference>
<dbReference type="InterPro" id="IPR001461">
    <property type="entry name" value="Aspartic_peptidase_A1"/>
</dbReference>
<keyword evidence="5" id="KW-0732">Signal</keyword>
<keyword evidence="2 4" id="KW-0064">Aspartyl protease</keyword>
<sequence length="383" mass="39090">MFNFKTLTSAIVLSFAVSAIAGPVARESFITHPITKKASKSIKQTVAKDQARLAKYNSAASSSATVINEVDSYIAQLKVGSQTFNLIVDTGSSNTWVGADTKFSAGSTGKSTGKSVSVSYGSGSFSGTEYTDTVTLGSATVTSQSIGVASSSTGFSGVDGIFGVGPVDLTEDTVSGVSTVPTFLDNLYSAGTISTEVLGVSFAPESGSDDDDANGELTLGGTDSSKYTGSITYTAKSTSSSVGPYWGVAVSAITYGSTSLGSGSGIVDTGTTLIYIPTSAYTKFLSASGGKTDSSTGLAKFTTKPTGTLSFTIGGTQFALTPAQYLVPTAQYANFGISGSAYYSWVNDGGSSGVDFIIGQKFLENYYSVFDTTNSRIGFATAA</sequence>
<keyword evidence="8" id="KW-1185">Reference proteome</keyword>
<accession>A0A166BPA9</accession>
<keyword evidence="4" id="KW-0378">Hydrolase</keyword>
<dbReference type="AlphaFoldDB" id="A0A166BPA9"/>
<evidence type="ECO:0000256" key="2">
    <source>
        <dbReference type="ARBA" id="ARBA00022750"/>
    </source>
</evidence>
<dbReference type="PROSITE" id="PS51767">
    <property type="entry name" value="PEPTIDASE_A1"/>
    <property type="match status" value="1"/>
</dbReference>
<dbReference type="Proteomes" id="UP000076532">
    <property type="component" value="Unassembled WGS sequence"/>
</dbReference>
<evidence type="ECO:0000256" key="1">
    <source>
        <dbReference type="ARBA" id="ARBA00007447"/>
    </source>
</evidence>
<keyword evidence="4 7" id="KW-0645">Protease</keyword>
<gene>
    <name evidence="7" type="ORF">FIBSPDRAFT_961030</name>
</gene>
<dbReference type="InterPro" id="IPR033121">
    <property type="entry name" value="PEPTIDASE_A1"/>
</dbReference>
<evidence type="ECO:0000259" key="6">
    <source>
        <dbReference type="PROSITE" id="PS51767"/>
    </source>
</evidence>
<proteinExistence type="inferred from homology"/>
<organism evidence="7 8">
    <name type="scientific">Athelia psychrophila</name>
    <dbReference type="NCBI Taxonomy" id="1759441"/>
    <lineage>
        <taxon>Eukaryota</taxon>
        <taxon>Fungi</taxon>
        <taxon>Dikarya</taxon>
        <taxon>Basidiomycota</taxon>
        <taxon>Agaricomycotina</taxon>
        <taxon>Agaricomycetes</taxon>
        <taxon>Agaricomycetidae</taxon>
        <taxon>Atheliales</taxon>
        <taxon>Atheliaceae</taxon>
        <taxon>Athelia</taxon>
    </lineage>
</organism>
<dbReference type="PANTHER" id="PTHR47966:SF51">
    <property type="entry name" value="BETA-SITE APP-CLEAVING ENZYME, ISOFORM A-RELATED"/>
    <property type="match status" value="1"/>
</dbReference>
<dbReference type="PRINTS" id="PR00792">
    <property type="entry name" value="PEPSIN"/>
</dbReference>
<evidence type="ECO:0000256" key="3">
    <source>
        <dbReference type="PIRSR" id="PIRSR601461-1"/>
    </source>
</evidence>
<feature type="signal peptide" evidence="5">
    <location>
        <begin position="1"/>
        <end position="21"/>
    </location>
</feature>
<dbReference type="Pfam" id="PF00026">
    <property type="entry name" value="Asp"/>
    <property type="match status" value="1"/>
</dbReference>
<dbReference type="PROSITE" id="PS00141">
    <property type="entry name" value="ASP_PROTEASE"/>
    <property type="match status" value="2"/>
</dbReference>
<dbReference type="InterPro" id="IPR021109">
    <property type="entry name" value="Peptidase_aspartic_dom_sf"/>
</dbReference>
<comment type="similarity">
    <text evidence="1 4">Belongs to the peptidase A1 family.</text>
</comment>
<evidence type="ECO:0000313" key="7">
    <source>
        <dbReference type="EMBL" id="KZP12842.1"/>
    </source>
</evidence>
<dbReference type="PANTHER" id="PTHR47966">
    <property type="entry name" value="BETA-SITE APP-CLEAVING ENZYME, ISOFORM A-RELATED"/>
    <property type="match status" value="1"/>
</dbReference>
<evidence type="ECO:0000256" key="5">
    <source>
        <dbReference type="SAM" id="SignalP"/>
    </source>
</evidence>
<feature type="active site" evidence="3">
    <location>
        <position position="89"/>
    </location>
</feature>
<protein>
    <submittedName>
        <fullName evidence="7">Acid protease</fullName>
    </submittedName>
</protein>
<feature type="active site" evidence="3">
    <location>
        <position position="268"/>
    </location>
</feature>
<feature type="chain" id="PRO_5007871294" evidence="5">
    <location>
        <begin position="22"/>
        <end position="383"/>
    </location>
</feature>
<dbReference type="Gene3D" id="2.40.70.10">
    <property type="entry name" value="Acid Proteases"/>
    <property type="match status" value="2"/>
</dbReference>
<dbReference type="InterPro" id="IPR034164">
    <property type="entry name" value="Pepsin-like_dom"/>
</dbReference>
<evidence type="ECO:0000256" key="4">
    <source>
        <dbReference type="RuleBase" id="RU000454"/>
    </source>
</evidence>
<dbReference type="STRING" id="436010.A0A166BPA9"/>
<dbReference type="InterPro" id="IPR001969">
    <property type="entry name" value="Aspartic_peptidase_AS"/>
</dbReference>
<reference evidence="7 8" key="1">
    <citation type="journal article" date="2016" name="Mol. Biol. Evol.">
        <title>Comparative Genomics of Early-Diverging Mushroom-Forming Fungi Provides Insights into the Origins of Lignocellulose Decay Capabilities.</title>
        <authorList>
            <person name="Nagy L.G."/>
            <person name="Riley R."/>
            <person name="Tritt A."/>
            <person name="Adam C."/>
            <person name="Daum C."/>
            <person name="Floudas D."/>
            <person name="Sun H."/>
            <person name="Yadav J.S."/>
            <person name="Pangilinan J."/>
            <person name="Larsson K.H."/>
            <person name="Matsuura K."/>
            <person name="Barry K."/>
            <person name="Labutti K."/>
            <person name="Kuo R."/>
            <person name="Ohm R.A."/>
            <person name="Bhattacharya S.S."/>
            <person name="Shirouzu T."/>
            <person name="Yoshinaga Y."/>
            <person name="Martin F.M."/>
            <person name="Grigoriev I.V."/>
            <person name="Hibbett D.S."/>
        </authorList>
    </citation>
    <scope>NUCLEOTIDE SEQUENCE [LARGE SCALE GENOMIC DNA]</scope>
    <source>
        <strain evidence="7 8">CBS 109695</strain>
    </source>
</reference>
<dbReference type="EMBL" id="KV417641">
    <property type="protein sequence ID" value="KZP12842.1"/>
    <property type="molecule type" value="Genomic_DNA"/>
</dbReference>
<name>A0A166BPA9_9AGAM</name>
<dbReference type="GO" id="GO:0004190">
    <property type="term" value="F:aspartic-type endopeptidase activity"/>
    <property type="evidence" value="ECO:0007669"/>
    <property type="project" value="UniProtKB-KW"/>
</dbReference>
<evidence type="ECO:0000313" key="8">
    <source>
        <dbReference type="Proteomes" id="UP000076532"/>
    </source>
</evidence>
<dbReference type="OrthoDB" id="660550at2759"/>
<feature type="domain" description="Peptidase A1" evidence="6">
    <location>
        <begin position="73"/>
        <end position="380"/>
    </location>
</feature>
<dbReference type="GO" id="GO:0006508">
    <property type="term" value="P:proteolysis"/>
    <property type="evidence" value="ECO:0007669"/>
    <property type="project" value="UniProtKB-KW"/>
</dbReference>
<dbReference type="SUPFAM" id="SSF50630">
    <property type="entry name" value="Acid proteases"/>
    <property type="match status" value="1"/>
</dbReference>